<reference evidence="2" key="2">
    <citation type="submission" date="2015-03" db="UniProtKB">
        <authorList>
            <consortium name="EnsemblPlants"/>
        </authorList>
    </citation>
    <scope>IDENTIFICATION</scope>
</reference>
<feature type="region of interest" description="Disordered" evidence="1">
    <location>
        <begin position="1"/>
        <end position="49"/>
    </location>
</feature>
<dbReference type="AlphaFoldDB" id="A0A0D3DSV9"/>
<feature type="compositionally biased region" description="Polar residues" evidence="1">
    <location>
        <begin position="38"/>
        <end position="49"/>
    </location>
</feature>
<reference evidence="2 3" key="1">
    <citation type="journal article" date="2014" name="Genome Biol.">
        <title>Transcriptome and methylome profiling reveals relics of genome dominance in the mesopolyploid Brassica oleracea.</title>
        <authorList>
            <person name="Parkin I.A."/>
            <person name="Koh C."/>
            <person name="Tang H."/>
            <person name="Robinson S.J."/>
            <person name="Kagale S."/>
            <person name="Clarke W.E."/>
            <person name="Town C.D."/>
            <person name="Nixon J."/>
            <person name="Krishnakumar V."/>
            <person name="Bidwell S.L."/>
            <person name="Denoeud F."/>
            <person name="Belcram H."/>
            <person name="Links M.G."/>
            <person name="Just J."/>
            <person name="Clarke C."/>
            <person name="Bender T."/>
            <person name="Huebert T."/>
            <person name="Mason A.S."/>
            <person name="Pires J.C."/>
            <person name="Barker G."/>
            <person name="Moore J."/>
            <person name="Walley P.G."/>
            <person name="Manoli S."/>
            <person name="Batley J."/>
            <person name="Edwards D."/>
            <person name="Nelson M.N."/>
            <person name="Wang X."/>
            <person name="Paterson A.H."/>
            <person name="King G."/>
            <person name="Bancroft I."/>
            <person name="Chalhoub B."/>
            <person name="Sharpe A.G."/>
        </authorList>
    </citation>
    <scope>NUCLEOTIDE SEQUENCE</scope>
    <source>
        <strain evidence="2 3">cv. TO1000</strain>
    </source>
</reference>
<evidence type="ECO:0000313" key="3">
    <source>
        <dbReference type="Proteomes" id="UP000032141"/>
    </source>
</evidence>
<organism evidence="2 3">
    <name type="scientific">Brassica oleracea var. oleracea</name>
    <dbReference type="NCBI Taxonomy" id="109376"/>
    <lineage>
        <taxon>Eukaryota</taxon>
        <taxon>Viridiplantae</taxon>
        <taxon>Streptophyta</taxon>
        <taxon>Embryophyta</taxon>
        <taxon>Tracheophyta</taxon>
        <taxon>Spermatophyta</taxon>
        <taxon>Magnoliopsida</taxon>
        <taxon>eudicotyledons</taxon>
        <taxon>Gunneridae</taxon>
        <taxon>Pentapetalae</taxon>
        <taxon>rosids</taxon>
        <taxon>malvids</taxon>
        <taxon>Brassicales</taxon>
        <taxon>Brassicaceae</taxon>
        <taxon>Brassiceae</taxon>
        <taxon>Brassica</taxon>
    </lineage>
</organism>
<feature type="compositionally biased region" description="Basic and acidic residues" evidence="1">
    <location>
        <begin position="25"/>
        <end position="37"/>
    </location>
</feature>
<proteinExistence type="predicted"/>
<evidence type="ECO:0000313" key="2">
    <source>
        <dbReference type="EnsemblPlants" id="Bo8g083170.1"/>
    </source>
</evidence>
<protein>
    <submittedName>
        <fullName evidence="2">Uncharacterized protein</fullName>
    </submittedName>
</protein>
<keyword evidence="3" id="KW-1185">Reference proteome</keyword>
<evidence type="ECO:0000256" key="1">
    <source>
        <dbReference type="SAM" id="MobiDB-lite"/>
    </source>
</evidence>
<accession>A0A0D3DSV9</accession>
<dbReference type="Proteomes" id="UP000032141">
    <property type="component" value="Chromosome C8"/>
</dbReference>
<dbReference type="HOGENOM" id="CLU_3144843_0_0_1"/>
<dbReference type="EnsemblPlants" id="Bo8g083170.1">
    <property type="protein sequence ID" value="Bo8g083170.1"/>
    <property type="gene ID" value="Bo8g083170"/>
</dbReference>
<sequence length="49" mass="5436">MRASKAKSNSVMDQTSRLLGKVRSRSSEKQGREEHSKISTTSQVLNTIS</sequence>
<name>A0A0D3DSV9_BRAOL</name>
<feature type="compositionally biased region" description="Polar residues" evidence="1">
    <location>
        <begin position="1"/>
        <end position="17"/>
    </location>
</feature>
<dbReference type="Gramene" id="Bo8g083170.1">
    <property type="protein sequence ID" value="Bo8g083170.1"/>
    <property type="gene ID" value="Bo8g083170"/>
</dbReference>